<name>A0A5E6V034_PSEFL</name>
<dbReference type="AlphaFoldDB" id="A0A5E6V034"/>
<dbReference type="InterPro" id="IPR023704">
    <property type="entry name" value="MdoG_OpgG"/>
</dbReference>
<comment type="subcellular location">
    <subcellularLocation>
        <location evidence="1 7">Periplasm</location>
    </subcellularLocation>
</comment>
<evidence type="ECO:0000313" key="10">
    <source>
        <dbReference type="EMBL" id="VVN11365.1"/>
    </source>
</evidence>
<dbReference type="InterPro" id="IPR013783">
    <property type="entry name" value="Ig-like_fold"/>
</dbReference>
<dbReference type="GO" id="GO:0003824">
    <property type="term" value="F:catalytic activity"/>
    <property type="evidence" value="ECO:0007669"/>
    <property type="project" value="InterPro"/>
</dbReference>
<evidence type="ECO:0000256" key="8">
    <source>
        <dbReference type="SAM" id="MobiDB-lite"/>
    </source>
</evidence>
<dbReference type="UniPathway" id="UPA00637"/>
<keyword evidence="6 7" id="KW-0574">Periplasm</keyword>
<evidence type="ECO:0000313" key="11">
    <source>
        <dbReference type="Proteomes" id="UP000326241"/>
    </source>
</evidence>
<dbReference type="PIRSF" id="PIRSF006281">
    <property type="entry name" value="MdoG"/>
    <property type="match status" value="1"/>
</dbReference>
<dbReference type="InterPro" id="IPR007444">
    <property type="entry name" value="Glucan_biosyn_MdoG_C"/>
</dbReference>
<comment type="pathway">
    <text evidence="2 7">Glycan metabolism; osmoregulated periplasmic glucan (OPG) biosynthesis.</text>
</comment>
<dbReference type="PANTHER" id="PTHR30504">
    <property type="entry name" value="GLUCANS BIOSYNTHESIS PROTEIN"/>
    <property type="match status" value="1"/>
</dbReference>
<evidence type="ECO:0000256" key="1">
    <source>
        <dbReference type="ARBA" id="ARBA00004418"/>
    </source>
</evidence>
<dbReference type="FunFam" id="2.70.98.10:FF:000001">
    <property type="entry name" value="Glucans biosynthesis protein G"/>
    <property type="match status" value="1"/>
</dbReference>
<evidence type="ECO:0000256" key="7">
    <source>
        <dbReference type="HAMAP-Rule" id="MF_01069"/>
    </source>
</evidence>
<dbReference type="EMBL" id="CABVGZ010000045">
    <property type="protein sequence ID" value="VVN11365.1"/>
    <property type="molecule type" value="Genomic_DNA"/>
</dbReference>
<feature type="chain" id="PRO_5023399040" description="Glucans biosynthesis protein G" evidence="7">
    <location>
        <begin position="38"/>
        <end position="604"/>
    </location>
</feature>
<evidence type="ECO:0000256" key="2">
    <source>
        <dbReference type="ARBA" id="ARBA00005001"/>
    </source>
</evidence>
<keyword evidence="5 7" id="KW-0732">Signal</keyword>
<dbReference type="Pfam" id="PF04349">
    <property type="entry name" value="MdoG"/>
    <property type="match status" value="1"/>
</dbReference>
<accession>A0A5E6V034</accession>
<gene>
    <name evidence="10" type="primary">mdoG</name>
    <name evidence="7" type="synonym">opgG</name>
    <name evidence="10" type="ORF">PS624_03848</name>
</gene>
<evidence type="ECO:0000256" key="5">
    <source>
        <dbReference type="ARBA" id="ARBA00022729"/>
    </source>
</evidence>
<feature type="region of interest" description="Disordered" evidence="8">
    <location>
        <begin position="519"/>
        <end position="604"/>
    </location>
</feature>
<comment type="similarity">
    <text evidence="3 7">Belongs to the OpgD/OpgG family.</text>
</comment>
<feature type="compositionally biased region" description="Low complexity" evidence="8">
    <location>
        <begin position="572"/>
        <end position="586"/>
    </location>
</feature>
<evidence type="ECO:0000256" key="3">
    <source>
        <dbReference type="ARBA" id="ARBA00009284"/>
    </source>
</evidence>
<organism evidence="10 11">
    <name type="scientific">Pseudomonas fluorescens</name>
    <dbReference type="NCBI Taxonomy" id="294"/>
    <lineage>
        <taxon>Bacteria</taxon>
        <taxon>Pseudomonadati</taxon>
        <taxon>Pseudomonadota</taxon>
        <taxon>Gammaproteobacteria</taxon>
        <taxon>Pseudomonadales</taxon>
        <taxon>Pseudomonadaceae</taxon>
        <taxon>Pseudomonas</taxon>
    </lineage>
</organism>
<dbReference type="SUPFAM" id="SSF81296">
    <property type="entry name" value="E set domains"/>
    <property type="match status" value="1"/>
</dbReference>
<dbReference type="Gene3D" id="2.60.40.10">
    <property type="entry name" value="Immunoglobulins"/>
    <property type="match status" value="1"/>
</dbReference>
<dbReference type="SUPFAM" id="SSF74650">
    <property type="entry name" value="Galactose mutarotase-like"/>
    <property type="match status" value="1"/>
</dbReference>
<dbReference type="GO" id="GO:0051274">
    <property type="term" value="P:beta-glucan biosynthetic process"/>
    <property type="evidence" value="ECO:0007669"/>
    <property type="project" value="TreeGrafter"/>
</dbReference>
<dbReference type="InterPro" id="IPR014756">
    <property type="entry name" value="Ig_E-set"/>
</dbReference>
<comment type="function">
    <text evidence="7">Involved in the biosynthesis of osmoregulated periplasmic glucans (OPGs).</text>
</comment>
<sequence precursor="true">MIVSPCNAAKMSAKRMRSALVAGSALLCLLSAGQLWAFNLDDVSAKAKELAGQKFEAPRSNLPNEFRDMKFADYQKIRFLTEKAEWADQKTPFKLSFYHQGMHFDTPVKINEITANTVEEIKYDPTRFDFGDLKFDPKATEQLGYAGFRVLYPINKADKQDEIMTMLGASYFRVVGKGHTYGLSARGLAIDTALPSGEEFPRFREFWIQQPKPRDKHLVIFALLASPRDTAAYRLILRPGSDTIFDVQAQLFLRATVAKPGIAPLTSMFLFGANQPSKVLNYSRELHDSSGLSIHAGNGERIWRPLNNPKHLAVSNFSVENPRGFGLLQRGRDFSHYEDLDDRYDKRPSAWIEPKGEWGKGTVDLVEIPTADETNDNIVAFWSPEKMPEPGQPLDFAYRMHWTMDEAAIHAPDSAWVSQTLRSTGDVKQSNLIRQPDGSVAYLVDFEGPSLAALAPDADVRSQVSVGDNAELVENSVRYNPETKGWRLTLRMKIKDASKSTEMRAALVQPIVTADLAKSSVPASNSSVAKADKVAAKQQEKIDKEAKAAEAKQADAKPAADAKDKANKDAKQPVAADAAPATPESAPTEEVLTETWSYQLPADE</sequence>
<evidence type="ECO:0000256" key="6">
    <source>
        <dbReference type="ARBA" id="ARBA00022764"/>
    </source>
</evidence>
<dbReference type="InterPro" id="IPR014438">
    <property type="entry name" value="Glucan_biosyn_MdoG/MdoD"/>
</dbReference>
<feature type="domain" description="Glucan biosynthesis periplasmic MdoG C-terminal" evidence="9">
    <location>
        <begin position="38"/>
        <end position="509"/>
    </location>
</feature>
<evidence type="ECO:0000259" key="9">
    <source>
        <dbReference type="Pfam" id="PF04349"/>
    </source>
</evidence>
<dbReference type="InterPro" id="IPR011013">
    <property type="entry name" value="Gal_mutarotase_sf_dom"/>
</dbReference>
<dbReference type="HAMAP" id="MF_01069">
    <property type="entry name" value="MdoG_OpgG"/>
    <property type="match status" value="1"/>
</dbReference>
<dbReference type="Gene3D" id="2.70.98.10">
    <property type="match status" value="1"/>
</dbReference>
<feature type="compositionally biased region" description="Basic and acidic residues" evidence="8">
    <location>
        <begin position="530"/>
        <end position="571"/>
    </location>
</feature>
<dbReference type="PANTHER" id="PTHR30504:SF4">
    <property type="entry name" value="GLUCANS BIOSYNTHESIS PROTEIN G"/>
    <property type="match status" value="1"/>
</dbReference>
<dbReference type="Proteomes" id="UP000326241">
    <property type="component" value="Unassembled WGS sequence"/>
</dbReference>
<evidence type="ECO:0000256" key="4">
    <source>
        <dbReference type="ARBA" id="ARBA00015376"/>
    </source>
</evidence>
<proteinExistence type="inferred from homology"/>
<dbReference type="GO" id="GO:0030246">
    <property type="term" value="F:carbohydrate binding"/>
    <property type="evidence" value="ECO:0007669"/>
    <property type="project" value="InterPro"/>
</dbReference>
<reference evidence="10 11" key="1">
    <citation type="submission" date="2019-09" db="EMBL/GenBank/DDBJ databases">
        <authorList>
            <person name="Chandra G."/>
            <person name="Truman W A."/>
        </authorList>
    </citation>
    <scope>NUCLEOTIDE SEQUENCE [LARGE SCALE GENOMIC DNA]</scope>
    <source>
        <strain evidence="10">PS624</strain>
    </source>
</reference>
<dbReference type="InterPro" id="IPR014718">
    <property type="entry name" value="GH-type_carb-bd"/>
</dbReference>
<protein>
    <recommendedName>
        <fullName evidence="4 7">Glucans biosynthesis protein G</fullName>
    </recommendedName>
</protein>
<dbReference type="RefSeq" id="WP_150775683.1">
    <property type="nucleotide sequence ID" value="NZ_CABVGZ010000045.1"/>
</dbReference>
<dbReference type="GO" id="GO:0030288">
    <property type="term" value="C:outer membrane-bounded periplasmic space"/>
    <property type="evidence" value="ECO:0007669"/>
    <property type="project" value="TreeGrafter"/>
</dbReference>
<feature type="signal peptide" evidence="7">
    <location>
        <begin position="1"/>
        <end position="37"/>
    </location>
</feature>